<dbReference type="AlphaFoldDB" id="A0A951QS16"/>
<evidence type="ECO:0000313" key="2">
    <source>
        <dbReference type="Proteomes" id="UP000729701"/>
    </source>
</evidence>
<organism evidence="1 2">
    <name type="scientific">Cyanomargarita calcarea GSE-NOS-MK-12-04C</name>
    <dbReference type="NCBI Taxonomy" id="2839659"/>
    <lineage>
        <taxon>Bacteria</taxon>
        <taxon>Bacillati</taxon>
        <taxon>Cyanobacteriota</taxon>
        <taxon>Cyanophyceae</taxon>
        <taxon>Nostocales</taxon>
        <taxon>Cyanomargaritaceae</taxon>
        <taxon>Cyanomargarita</taxon>
    </lineage>
</organism>
<accession>A0A951QS16</accession>
<protein>
    <submittedName>
        <fullName evidence="1">Uncharacterized protein</fullName>
    </submittedName>
</protein>
<dbReference type="Proteomes" id="UP000729701">
    <property type="component" value="Unassembled WGS sequence"/>
</dbReference>
<sequence>MIIIKLFNRYNTDILPLYLYSFGGDREGNYVIIPTNGDAYGEQSYHKITLPLESYYSHL</sequence>
<dbReference type="EMBL" id="JAHHGZ010000038">
    <property type="protein sequence ID" value="MBW4671016.1"/>
    <property type="molecule type" value="Genomic_DNA"/>
</dbReference>
<reference evidence="1" key="2">
    <citation type="journal article" date="2022" name="Microbiol. Resour. Announc.">
        <title>Metagenome Sequencing to Explore Phylogenomics of Terrestrial Cyanobacteria.</title>
        <authorList>
            <person name="Ward R.D."/>
            <person name="Stajich J.E."/>
            <person name="Johansen J.R."/>
            <person name="Huntemann M."/>
            <person name="Clum A."/>
            <person name="Foster B."/>
            <person name="Foster B."/>
            <person name="Roux S."/>
            <person name="Palaniappan K."/>
            <person name="Varghese N."/>
            <person name="Mukherjee S."/>
            <person name="Reddy T.B.K."/>
            <person name="Daum C."/>
            <person name="Copeland A."/>
            <person name="Chen I.A."/>
            <person name="Ivanova N.N."/>
            <person name="Kyrpides N.C."/>
            <person name="Shapiro N."/>
            <person name="Eloe-Fadrosh E.A."/>
            <person name="Pietrasiak N."/>
        </authorList>
    </citation>
    <scope>NUCLEOTIDE SEQUENCE</scope>
    <source>
        <strain evidence="1">GSE-NOS-MK-12-04C</strain>
    </source>
</reference>
<evidence type="ECO:0000313" key="1">
    <source>
        <dbReference type="EMBL" id="MBW4671016.1"/>
    </source>
</evidence>
<reference evidence="1" key="1">
    <citation type="submission" date="2021-05" db="EMBL/GenBank/DDBJ databases">
        <authorList>
            <person name="Pietrasiak N."/>
            <person name="Ward R."/>
            <person name="Stajich J.E."/>
            <person name="Kurbessoian T."/>
        </authorList>
    </citation>
    <scope>NUCLEOTIDE SEQUENCE</scope>
    <source>
        <strain evidence="1">GSE-NOS-MK-12-04C</strain>
    </source>
</reference>
<name>A0A951QS16_9CYAN</name>
<gene>
    <name evidence="1" type="ORF">KME60_27220</name>
</gene>
<comment type="caution">
    <text evidence="1">The sequence shown here is derived from an EMBL/GenBank/DDBJ whole genome shotgun (WGS) entry which is preliminary data.</text>
</comment>
<proteinExistence type="predicted"/>